<feature type="domain" description="Cyclic nucleotide-binding" evidence="1">
    <location>
        <begin position="23"/>
        <end position="113"/>
    </location>
</feature>
<accession>A0A9E2L8J3</accession>
<proteinExistence type="predicted"/>
<dbReference type="InterPro" id="IPR018490">
    <property type="entry name" value="cNMP-bd_dom_sf"/>
</dbReference>
<evidence type="ECO:0000313" key="2">
    <source>
        <dbReference type="EMBL" id="MBU3854099.1"/>
    </source>
</evidence>
<dbReference type="Pfam" id="PF00027">
    <property type="entry name" value="cNMP_binding"/>
    <property type="match status" value="1"/>
</dbReference>
<evidence type="ECO:0000259" key="1">
    <source>
        <dbReference type="PROSITE" id="PS50042"/>
    </source>
</evidence>
<dbReference type="Proteomes" id="UP000823865">
    <property type="component" value="Unassembled WGS sequence"/>
</dbReference>
<reference evidence="2" key="1">
    <citation type="journal article" date="2021" name="PeerJ">
        <title>Extensive microbial diversity within the chicken gut microbiome revealed by metagenomics and culture.</title>
        <authorList>
            <person name="Gilroy R."/>
            <person name="Ravi A."/>
            <person name="Getino M."/>
            <person name="Pursley I."/>
            <person name="Horton D.L."/>
            <person name="Alikhan N.F."/>
            <person name="Baker D."/>
            <person name="Gharbi K."/>
            <person name="Hall N."/>
            <person name="Watson M."/>
            <person name="Adriaenssens E.M."/>
            <person name="Foster-Nyarko E."/>
            <person name="Jarju S."/>
            <person name="Secka A."/>
            <person name="Antonio M."/>
            <person name="Oren A."/>
            <person name="Chaudhuri R.R."/>
            <person name="La Ragione R."/>
            <person name="Hildebrand F."/>
            <person name="Pallen M.J."/>
        </authorList>
    </citation>
    <scope>NUCLEOTIDE SEQUENCE</scope>
    <source>
        <strain evidence="2">G3-2149</strain>
    </source>
</reference>
<evidence type="ECO:0000313" key="3">
    <source>
        <dbReference type="Proteomes" id="UP000823865"/>
    </source>
</evidence>
<protein>
    <submittedName>
        <fullName evidence="2">Crp/Fnr family transcriptional regulator</fullName>
    </submittedName>
</protein>
<dbReference type="PROSITE" id="PS50042">
    <property type="entry name" value="CNMP_BINDING_3"/>
    <property type="match status" value="1"/>
</dbReference>
<dbReference type="InterPro" id="IPR000595">
    <property type="entry name" value="cNMP-bd_dom"/>
</dbReference>
<dbReference type="AlphaFoldDB" id="A0A9E2L8J3"/>
<dbReference type="InterPro" id="IPR014710">
    <property type="entry name" value="RmlC-like_jellyroll"/>
</dbReference>
<name>A0A9E2L8J3_9BACT</name>
<sequence>MKQEVLERFCSKYAITANDAAHLLERMTLVSYPRGSFLVREGECNSHFYIIASGIWRGSFVNDDGTDQSLWFASAGEAVFSIWGYAGRRKSLITIEAMSDSELYAISRTELEEWFSSSVQAANFGRILFERQFLDLETWLISTAVPRAKERYLRLLEDNPELLLYVPLKYIASYLWITPQSLSRIRAELAGRQED</sequence>
<dbReference type="EMBL" id="JAHLFU010000205">
    <property type="protein sequence ID" value="MBU3854099.1"/>
    <property type="molecule type" value="Genomic_DNA"/>
</dbReference>
<dbReference type="SUPFAM" id="SSF51206">
    <property type="entry name" value="cAMP-binding domain-like"/>
    <property type="match status" value="1"/>
</dbReference>
<reference evidence="2" key="2">
    <citation type="submission" date="2021-04" db="EMBL/GenBank/DDBJ databases">
        <authorList>
            <person name="Gilroy R."/>
        </authorList>
    </citation>
    <scope>NUCLEOTIDE SEQUENCE</scope>
    <source>
        <strain evidence="2">G3-2149</strain>
    </source>
</reference>
<dbReference type="CDD" id="cd00038">
    <property type="entry name" value="CAP_ED"/>
    <property type="match status" value="1"/>
</dbReference>
<gene>
    <name evidence="2" type="ORF">H9789_09875</name>
</gene>
<comment type="caution">
    <text evidence="2">The sequence shown here is derived from an EMBL/GenBank/DDBJ whole genome shotgun (WGS) entry which is preliminary data.</text>
</comment>
<organism evidence="2 3">
    <name type="scientific">Candidatus Paraprevotella stercoravium</name>
    <dbReference type="NCBI Taxonomy" id="2838725"/>
    <lineage>
        <taxon>Bacteria</taxon>
        <taxon>Pseudomonadati</taxon>
        <taxon>Bacteroidota</taxon>
        <taxon>Bacteroidia</taxon>
        <taxon>Bacteroidales</taxon>
        <taxon>Prevotellaceae</taxon>
        <taxon>Paraprevotella</taxon>
    </lineage>
</organism>
<dbReference type="Gene3D" id="2.60.120.10">
    <property type="entry name" value="Jelly Rolls"/>
    <property type="match status" value="1"/>
</dbReference>